<dbReference type="RefSeq" id="WP_241034115.1">
    <property type="nucleotide sequence ID" value="NZ_BAAAJF010000034.1"/>
</dbReference>
<evidence type="ECO:0000313" key="1">
    <source>
        <dbReference type="EMBL" id="MCH6164079.1"/>
    </source>
</evidence>
<name>A0ABS9T6D7_9PSEU</name>
<sequence>MYVDDERAANLHIGATTRMPVEAGPHLLRVRCFPLIGADLPVILSPHESLRVAIYIDAFGELRIDIAPVDAQARPQGATGR</sequence>
<evidence type="ECO:0000313" key="2">
    <source>
        <dbReference type="Proteomes" id="UP001299970"/>
    </source>
</evidence>
<dbReference type="Proteomes" id="UP001299970">
    <property type="component" value="Unassembled WGS sequence"/>
</dbReference>
<reference evidence="1 2" key="1">
    <citation type="submission" date="2022-03" db="EMBL/GenBank/DDBJ databases">
        <title>Pseudonocardia alaer sp. nov., a novel actinomycete isolated from reed forest soil.</title>
        <authorList>
            <person name="Wang L."/>
        </authorList>
    </citation>
    <scope>NUCLEOTIDE SEQUENCE [LARGE SCALE GENOMIC DNA]</scope>
    <source>
        <strain evidence="1 2">Y-16303</strain>
    </source>
</reference>
<gene>
    <name evidence="1" type="ORF">MMF94_00165</name>
</gene>
<protein>
    <submittedName>
        <fullName evidence="1">Uncharacterized protein</fullName>
    </submittedName>
</protein>
<organism evidence="1 2">
    <name type="scientific">Pseudonocardia alaniniphila</name>
    <dbReference type="NCBI Taxonomy" id="75291"/>
    <lineage>
        <taxon>Bacteria</taxon>
        <taxon>Bacillati</taxon>
        <taxon>Actinomycetota</taxon>
        <taxon>Actinomycetes</taxon>
        <taxon>Pseudonocardiales</taxon>
        <taxon>Pseudonocardiaceae</taxon>
        <taxon>Pseudonocardia</taxon>
    </lineage>
</organism>
<accession>A0ABS9T6D7</accession>
<proteinExistence type="predicted"/>
<comment type="caution">
    <text evidence="1">The sequence shown here is derived from an EMBL/GenBank/DDBJ whole genome shotgun (WGS) entry which is preliminary data.</text>
</comment>
<keyword evidence="2" id="KW-1185">Reference proteome</keyword>
<dbReference type="EMBL" id="JAKXMK010000001">
    <property type="protein sequence ID" value="MCH6164079.1"/>
    <property type="molecule type" value="Genomic_DNA"/>
</dbReference>